<evidence type="ECO:0000313" key="5">
    <source>
        <dbReference type="Proteomes" id="UP000269793"/>
    </source>
</evidence>
<gene>
    <name evidence="4" type="primary">plcN_5</name>
    <name evidence="4" type="ORF">DNF11_0972</name>
</gene>
<protein>
    <submittedName>
        <fullName evidence="4">Non-hemolytic phospholipase C</fullName>
        <ecNumber evidence="4">3.1.4.3</ecNumber>
    </submittedName>
</protein>
<dbReference type="Gene3D" id="3.40.720.10">
    <property type="entry name" value="Alkaline Phosphatase, subunit A"/>
    <property type="match status" value="2"/>
</dbReference>
<evidence type="ECO:0000256" key="3">
    <source>
        <dbReference type="SAM" id="SignalP"/>
    </source>
</evidence>
<dbReference type="VEuPathDB" id="FungiDB:DNF11_0972"/>
<dbReference type="InterPro" id="IPR007312">
    <property type="entry name" value="Phosphoesterase"/>
</dbReference>
<keyword evidence="3" id="KW-0732">Signal</keyword>
<proteinExistence type="predicted"/>
<evidence type="ECO:0000313" key="4">
    <source>
        <dbReference type="EMBL" id="AYO41922.1"/>
    </source>
</evidence>
<evidence type="ECO:0000256" key="1">
    <source>
        <dbReference type="ARBA" id="ARBA00022801"/>
    </source>
</evidence>
<name>A0A3G2S3P3_MALR7</name>
<dbReference type="OrthoDB" id="5135119at2759"/>
<accession>A0A3G2S3P3</accession>
<evidence type="ECO:0000256" key="2">
    <source>
        <dbReference type="SAM" id="MobiDB-lite"/>
    </source>
</evidence>
<dbReference type="CDD" id="cd16014">
    <property type="entry name" value="PLC"/>
    <property type="match status" value="1"/>
</dbReference>
<dbReference type="PANTHER" id="PTHR31956:SF1">
    <property type="entry name" value="NON-SPECIFIC PHOSPHOLIPASE C1"/>
    <property type="match status" value="1"/>
</dbReference>
<reference evidence="4 5" key="1">
    <citation type="submission" date="2018-10" db="EMBL/GenBank/DDBJ databases">
        <title>Complete genome sequence of Malassezia restricta CBS 7877.</title>
        <authorList>
            <person name="Morand S.C."/>
            <person name="Bertignac M."/>
            <person name="Iltis A."/>
            <person name="Kolder I."/>
            <person name="Pirovano W."/>
            <person name="Jourdain R."/>
            <person name="Clavaud C."/>
        </authorList>
    </citation>
    <scope>NUCLEOTIDE SEQUENCE [LARGE SCALE GENOMIC DNA]</scope>
    <source>
        <strain evidence="4 5">CBS 7877</strain>
    </source>
</reference>
<feature type="signal peptide" evidence="3">
    <location>
        <begin position="1"/>
        <end position="20"/>
    </location>
</feature>
<sequence length="648" mass="72938">MLVHLHIAALAALAASSAWAKQAEEKWYNPNGVNPELKKLTKIVLFMQENRAFDHYFGTMPGVRGFQDPNVMVSNNTGKTVFHQPVDDSILIPAPPKHVKEIKPFYLNWAGAEWNDKTQCMVAGTNSWQANHAAWNKGNNDHWALGNNVYSLGYYHKDDIPIQYELADKFTVGDMYFESVIASTIPNRVSWWTGTINPPHGSEVPGPNVLRGGPVVDNDVIPGCKPASGGGLYTCVPFDWKTTAEYLQERDISWRVYQDIDNFFDDTLYYFKKFQAAALKGEEMAERGLTFPGLERFYEDARTGNLPDVSYIMAPTNLVEHPPMRPQDGGWLQKEVANAVMNGKDWNSTALIFSYDETGGWADHVMAPHAPQSVKSEWMTDPFDKKLGNQPIGPGYRLPFYIISPYTQGGHVFTEHTTHESQIMFLEKWAEAHGKPFYTKEIPKWRREQYSDLVKAFDFSKKESKVVPLPQIPDASKDLLTGLYNGGIKCLARNLGQRPPVPYERQDESNTLETTKGFKPVRGDLTEGRRLTFEAHGRALSHANAKLGTSRSNIDHDGDDQLFVLQWLGTAPKDNRFHITTEKGHYITKDLSLSGNKHEAGVFSIKDMGNGVGYKVTELHAHKQLSIQKNGEVSYGDASYLKIYSVTR</sequence>
<dbReference type="Proteomes" id="UP000269793">
    <property type="component" value="Chromosome II"/>
</dbReference>
<dbReference type="AlphaFoldDB" id="A0A3G2S3P3"/>
<feature type="chain" id="PRO_5018148745" evidence="3">
    <location>
        <begin position="21"/>
        <end position="648"/>
    </location>
</feature>
<keyword evidence="1 4" id="KW-0378">Hydrolase</keyword>
<dbReference type="STRING" id="425264.A0A3G2S3P3"/>
<dbReference type="EC" id="3.1.4.3" evidence="4"/>
<keyword evidence="5" id="KW-1185">Reference proteome</keyword>
<dbReference type="GO" id="GO:0034480">
    <property type="term" value="F:phosphatidylcholine phospholipase C activity"/>
    <property type="evidence" value="ECO:0007669"/>
    <property type="project" value="UniProtKB-EC"/>
</dbReference>
<dbReference type="PANTHER" id="PTHR31956">
    <property type="entry name" value="NON-SPECIFIC PHOSPHOLIPASE C4-RELATED"/>
    <property type="match status" value="1"/>
</dbReference>
<feature type="region of interest" description="Disordered" evidence="2">
    <location>
        <begin position="499"/>
        <end position="521"/>
    </location>
</feature>
<organism evidence="4 5">
    <name type="scientific">Malassezia restricta (strain ATCC 96810 / NBRC 103918 / CBS 7877)</name>
    <name type="common">Seborrheic dermatitis infection agent</name>
    <dbReference type="NCBI Taxonomy" id="425264"/>
    <lineage>
        <taxon>Eukaryota</taxon>
        <taxon>Fungi</taxon>
        <taxon>Dikarya</taxon>
        <taxon>Basidiomycota</taxon>
        <taxon>Ustilaginomycotina</taxon>
        <taxon>Malasseziomycetes</taxon>
        <taxon>Malasseziales</taxon>
        <taxon>Malasseziaceae</taxon>
        <taxon>Malassezia</taxon>
    </lineage>
</organism>
<dbReference type="EMBL" id="CP033149">
    <property type="protein sequence ID" value="AYO41922.1"/>
    <property type="molecule type" value="Genomic_DNA"/>
</dbReference>
<dbReference type="Pfam" id="PF04185">
    <property type="entry name" value="Phosphoesterase"/>
    <property type="match status" value="1"/>
</dbReference>
<dbReference type="InterPro" id="IPR017850">
    <property type="entry name" value="Alkaline_phosphatase_core_sf"/>
</dbReference>